<accession>A0A6A5VG79</accession>
<dbReference type="AlphaFoldDB" id="A0A6A5VG79"/>
<dbReference type="EMBL" id="ML976668">
    <property type="protein sequence ID" value="KAF1976065.1"/>
    <property type="molecule type" value="Genomic_DNA"/>
</dbReference>
<gene>
    <name evidence="1" type="ORF">BU23DRAFT_566248</name>
</gene>
<reference evidence="1" key="1">
    <citation type="journal article" date="2020" name="Stud. Mycol.">
        <title>101 Dothideomycetes genomes: a test case for predicting lifestyles and emergence of pathogens.</title>
        <authorList>
            <person name="Haridas S."/>
            <person name="Albert R."/>
            <person name="Binder M."/>
            <person name="Bloem J."/>
            <person name="Labutti K."/>
            <person name="Salamov A."/>
            <person name="Andreopoulos B."/>
            <person name="Baker S."/>
            <person name="Barry K."/>
            <person name="Bills G."/>
            <person name="Bluhm B."/>
            <person name="Cannon C."/>
            <person name="Castanera R."/>
            <person name="Culley D."/>
            <person name="Daum C."/>
            <person name="Ezra D."/>
            <person name="Gonzalez J."/>
            <person name="Henrissat B."/>
            <person name="Kuo A."/>
            <person name="Liang C."/>
            <person name="Lipzen A."/>
            <person name="Lutzoni F."/>
            <person name="Magnuson J."/>
            <person name="Mondo S."/>
            <person name="Nolan M."/>
            <person name="Ohm R."/>
            <person name="Pangilinan J."/>
            <person name="Park H.-J."/>
            <person name="Ramirez L."/>
            <person name="Alfaro M."/>
            <person name="Sun H."/>
            <person name="Tritt A."/>
            <person name="Yoshinaga Y."/>
            <person name="Zwiers L.-H."/>
            <person name="Turgeon B."/>
            <person name="Goodwin S."/>
            <person name="Spatafora J."/>
            <person name="Crous P."/>
            <person name="Grigoriev I."/>
        </authorList>
    </citation>
    <scope>NUCLEOTIDE SEQUENCE</scope>
    <source>
        <strain evidence="1">CBS 107.79</strain>
    </source>
</reference>
<name>A0A6A5VG79_9PLEO</name>
<sequence>MSSLGLYWVAAASAVQGSFLRCQKPAWVRFVSDGAALASAVSDPATTQPESRVGIRVVGSGSVALARWLWLGGSGSVALARWALARWLWLGGLWLGGNRRCLKTRSGDRVTTSPFFDVVGAGLTRQQRKLTAGTVSLRVDDVDRREELRRSVDSETSCCL</sequence>
<organism evidence="1 2">
    <name type="scientific">Bimuria novae-zelandiae CBS 107.79</name>
    <dbReference type="NCBI Taxonomy" id="1447943"/>
    <lineage>
        <taxon>Eukaryota</taxon>
        <taxon>Fungi</taxon>
        <taxon>Dikarya</taxon>
        <taxon>Ascomycota</taxon>
        <taxon>Pezizomycotina</taxon>
        <taxon>Dothideomycetes</taxon>
        <taxon>Pleosporomycetidae</taxon>
        <taxon>Pleosporales</taxon>
        <taxon>Massarineae</taxon>
        <taxon>Didymosphaeriaceae</taxon>
        <taxon>Bimuria</taxon>
    </lineage>
</organism>
<dbReference type="Proteomes" id="UP000800036">
    <property type="component" value="Unassembled WGS sequence"/>
</dbReference>
<keyword evidence="2" id="KW-1185">Reference proteome</keyword>
<proteinExistence type="predicted"/>
<evidence type="ECO:0000313" key="2">
    <source>
        <dbReference type="Proteomes" id="UP000800036"/>
    </source>
</evidence>
<evidence type="ECO:0000313" key="1">
    <source>
        <dbReference type="EMBL" id="KAF1976065.1"/>
    </source>
</evidence>
<protein>
    <submittedName>
        <fullName evidence="1">Uncharacterized protein</fullName>
    </submittedName>
</protein>